<sequence length="166" mass="18047">MRRDRRVVRVEYGKAERTPAAGEGGGGGFAPLPARVTGRRAGIGMRAAASDTVSEFAECLERGASLGPPLTAAGPSSPAPGLPSLQKSQSEASEEFQQVGDRIDNHKESQDQPQWQTAFADKETQKDQSGQEFTTCRKIIYPGLDFVSIRQRLSKYYSRGRCSNII</sequence>
<feature type="compositionally biased region" description="Basic and acidic residues" evidence="1">
    <location>
        <begin position="1"/>
        <end position="17"/>
    </location>
</feature>
<keyword evidence="3" id="KW-1185">Reference proteome</keyword>
<feature type="compositionally biased region" description="Basic and acidic residues" evidence="1">
    <location>
        <begin position="101"/>
        <end position="110"/>
    </location>
</feature>
<accession>A0A9X9MCK6</accession>
<name>A0A9X9MCK6_GULGU</name>
<dbReference type="AlphaFoldDB" id="A0A9X9MCK6"/>
<evidence type="ECO:0000313" key="3">
    <source>
        <dbReference type="Proteomes" id="UP000269945"/>
    </source>
</evidence>
<proteinExistence type="predicted"/>
<organism evidence="2 3">
    <name type="scientific">Gulo gulo</name>
    <name type="common">Wolverine</name>
    <name type="synonym">Gluton</name>
    <dbReference type="NCBI Taxonomy" id="48420"/>
    <lineage>
        <taxon>Eukaryota</taxon>
        <taxon>Metazoa</taxon>
        <taxon>Chordata</taxon>
        <taxon>Craniata</taxon>
        <taxon>Vertebrata</taxon>
        <taxon>Euteleostomi</taxon>
        <taxon>Mammalia</taxon>
        <taxon>Eutheria</taxon>
        <taxon>Laurasiatheria</taxon>
        <taxon>Carnivora</taxon>
        <taxon>Caniformia</taxon>
        <taxon>Musteloidea</taxon>
        <taxon>Mustelidae</taxon>
        <taxon>Guloninae</taxon>
        <taxon>Gulo</taxon>
    </lineage>
</organism>
<reference evidence="2 3" key="1">
    <citation type="submission" date="2018-10" db="EMBL/GenBank/DDBJ databases">
        <authorList>
            <person name="Ekblom R."/>
            <person name="Jareborg N."/>
        </authorList>
    </citation>
    <scope>NUCLEOTIDE SEQUENCE [LARGE SCALE GENOMIC DNA]</scope>
    <source>
        <tissue evidence="2">Muscle</tissue>
    </source>
</reference>
<comment type="caution">
    <text evidence="2">The sequence shown here is derived from an EMBL/GenBank/DDBJ whole genome shotgun (WGS) entry which is preliminary data.</text>
</comment>
<dbReference type="EMBL" id="CYRY02046499">
    <property type="protein sequence ID" value="VCX42224.1"/>
    <property type="molecule type" value="Genomic_DNA"/>
</dbReference>
<feature type="compositionally biased region" description="Low complexity" evidence="1">
    <location>
        <begin position="67"/>
        <end position="76"/>
    </location>
</feature>
<dbReference type="Proteomes" id="UP000269945">
    <property type="component" value="Unassembled WGS sequence"/>
</dbReference>
<feature type="region of interest" description="Disordered" evidence="1">
    <location>
        <begin position="1"/>
        <end position="33"/>
    </location>
</feature>
<evidence type="ECO:0000313" key="2">
    <source>
        <dbReference type="EMBL" id="VCX42224.1"/>
    </source>
</evidence>
<feature type="region of interest" description="Disordered" evidence="1">
    <location>
        <begin position="65"/>
        <end position="114"/>
    </location>
</feature>
<evidence type="ECO:0000256" key="1">
    <source>
        <dbReference type="SAM" id="MobiDB-lite"/>
    </source>
</evidence>
<protein>
    <submittedName>
        <fullName evidence="2">Uncharacterized protein</fullName>
    </submittedName>
</protein>
<gene>
    <name evidence="2" type="ORF">BN2614_LOCUS2</name>
</gene>